<evidence type="ECO:0000256" key="1">
    <source>
        <dbReference type="ARBA" id="ARBA00022649"/>
    </source>
</evidence>
<keyword evidence="8" id="KW-1185">Reference proteome</keyword>
<dbReference type="OrthoDB" id="556169at2"/>
<evidence type="ECO:0000313" key="7">
    <source>
        <dbReference type="EMBL" id="ADH65008.1"/>
    </source>
</evidence>
<feature type="binding site" evidence="5">
    <location>
        <position position="108"/>
    </location>
    <ligand>
        <name>Mg(2+)</name>
        <dbReference type="ChEBI" id="CHEBI:18420"/>
    </ligand>
</feature>
<comment type="function">
    <text evidence="5">Toxic component of a toxin-antitoxin (TA) system. An RNase.</text>
</comment>
<keyword evidence="2 5" id="KW-0540">Nuclease</keyword>
<dbReference type="GO" id="GO:0000287">
    <property type="term" value="F:magnesium ion binding"/>
    <property type="evidence" value="ECO:0007669"/>
    <property type="project" value="UniProtKB-UniRule"/>
</dbReference>
<dbReference type="InterPro" id="IPR022907">
    <property type="entry name" value="VapC_family"/>
</dbReference>
<dbReference type="InterPro" id="IPR002716">
    <property type="entry name" value="PIN_dom"/>
</dbReference>
<evidence type="ECO:0000313" key="8">
    <source>
        <dbReference type="Proteomes" id="UP000001916"/>
    </source>
</evidence>
<evidence type="ECO:0000256" key="5">
    <source>
        <dbReference type="HAMAP-Rule" id="MF_00265"/>
    </source>
</evidence>
<dbReference type="HAMAP" id="MF_00265">
    <property type="entry name" value="VapC_Nob1"/>
    <property type="match status" value="1"/>
</dbReference>
<feature type="binding site" evidence="5">
    <location>
        <position position="5"/>
    </location>
    <ligand>
        <name>Mg(2+)</name>
        <dbReference type="ChEBI" id="CHEBI:18420"/>
    </ligand>
</feature>
<keyword evidence="1 5" id="KW-1277">Toxin-antitoxin system</keyword>
<keyword evidence="4 5" id="KW-0378">Hydrolase</keyword>
<feature type="domain" description="PIN" evidence="6">
    <location>
        <begin position="2"/>
        <end position="133"/>
    </location>
</feature>
<sequence>MYVLDVNVLIYAFRRDSPQHPACYAWLSGSLATGESVGVPSWVELAVLRINTLPSLGDLAAPLKDVLAFLYELRSHPSYQLVEPGPKHLPIFEDLCQRLGLRGNDLNDAFIAALAIEHGATLVSTDRGFARFPGVRRIDPLET</sequence>
<evidence type="ECO:0000256" key="2">
    <source>
        <dbReference type="ARBA" id="ARBA00022722"/>
    </source>
</evidence>
<evidence type="ECO:0000256" key="3">
    <source>
        <dbReference type="ARBA" id="ARBA00022723"/>
    </source>
</evidence>
<dbReference type="eggNOG" id="COG1848">
    <property type="taxonomic scope" value="Bacteria"/>
</dbReference>
<dbReference type="InterPro" id="IPR029060">
    <property type="entry name" value="PIN-like_dom_sf"/>
</dbReference>
<dbReference type="GO" id="GO:0045926">
    <property type="term" value="P:negative regulation of growth"/>
    <property type="evidence" value="ECO:0007669"/>
    <property type="project" value="UniProtKB-ARBA"/>
</dbReference>
<accession>D7BER2</accession>
<dbReference type="GO" id="GO:0016788">
    <property type="term" value="F:hydrolase activity, acting on ester bonds"/>
    <property type="evidence" value="ECO:0007669"/>
    <property type="project" value="InterPro"/>
</dbReference>
<dbReference type="NCBIfam" id="TIGR00028">
    <property type="entry name" value="Mtu_PIN_fam"/>
    <property type="match status" value="1"/>
</dbReference>
<keyword evidence="5" id="KW-0800">Toxin</keyword>
<dbReference type="CDD" id="cd18678">
    <property type="entry name" value="PIN_MtVapC25_VapC33-like"/>
    <property type="match status" value="1"/>
</dbReference>
<dbReference type="InterPro" id="IPR006226">
    <property type="entry name" value="Mtu_PIN"/>
</dbReference>
<evidence type="ECO:0000259" key="6">
    <source>
        <dbReference type="Pfam" id="PF01850"/>
    </source>
</evidence>
<dbReference type="Pfam" id="PF01850">
    <property type="entry name" value="PIN"/>
    <property type="match status" value="1"/>
</dbReference>
<dbReference type="HOGENOM" id="CLU_146668_1_0_0"/>
<dbReference type="Proteomes" id="UP000001916">
    <property type="component" value="Chromosome"/>
</dbReference>
<dbReference type="EC" id="3.1.-.-" evidence="5"/>
<protein>
    <recommendedName>
        <fullName evidence="5">Ribonuclease VapC</fullName>
        <shortName evidence="5">RNase VapC</shortName>
        <ecNumber evidence="5">3.1.-.-</ecNumber>
    </recommendedName>
    <alternativeName>
        <fullName evidence="5">Toxin VapC</fullName>
    </alternativeName>
</protein>
<dbReference type="KEGG" id="msv:Mesil_3185"/>
<reference evidence="7 8" key="1">
    <citation type="journal article" date="2010" name="Stand. Genomic Sci.">
        <title>Complete genome sequence of Meiothermus silvanus type strain (VI-R2).</title>
        <authorList>
            <person name="Sikorski J."/>
            <person name="Tindall B.J."/>
            <person name="Lowry S."/>
            <person name="Lucas S."/>
            <person name="Nolan M."/>
            <person name="Copeland A."/>
            <person name="Glavina Del Rio T."/>
            <person name="Tice H."/>
            <person name="Cheng J.F."/>
            <person name="Han C."/>
            <person name="Pitluck S."/>
            <person name="Liolios K."/>
            <person name="Ivanova N."/>
            <person name="Mavromatis K."/>
            <person name="Mikhailova N."/>
            <person name="Pati A."/>
            <person name="Goodwin L."/>
            <person name="Chen A."/>
            <person name="Palaniappan K."/>
            <person name="Land M."/>
            <person name="Hauser L."/>
            <person name="Chang Y.J."/>
            <person name="Jeffries C.D."/>
            <person name="Rohde M."/>
            <person name="Goker M."/>
            <person name="Woyke T."/>
            <person name="Bristow J."/>
            <person name="Eisen J.A."/>
            <person name="Markowitz V."/>
            <person name="Hugenholtz P."/>
            <person name="Kyrpides N.C."/>
            <person name="Klenk H.P."/>
            <person name="Lapidus A."/>
        </authorList>
    </citation>
    <scope>NUCLEOTIDE SEQUENCE [LARGE SCALE GENOMIC DNA]</scope>
    <source>
        <strain evidence="8">ATCC 700542 / DSM 9946 / VI-R2</strain>
    </source>
</reference>
<comment type="similarity">
    <text evidence="5">Belongs to the PINc/VapC protein family.</text>
</comment>
<dbReference type="GO" id="GO:0004540">
    <property type="term" value="F:RNA nuclease activity"/>
    <property type="evidence" value="ECO:0007669"/>
    <property type="project" value="InterPro"/>
</dbReference>
<dbReference type="Gene3D" id="3.40.50.1010">
    <property type="entry name" value="5'-nuclease"/>
    <property type="match status" value="1"/>
</dbReference>
<evidence type="ECO:0000256" key="4">
    <source>
        <dbReference type="ARBA" id="ARBA00022801"/>
    </source>
</evidence>
<keyword evidence="5" id="KW-0460">Magnesium</keyword>
<gene>
    <name evidence="5" type="primary">vapC</name>
    <name evidence="7" type="ordered locus">Mesil_3185</name>
</gene>
<organism evidence="7 8">
    <name type="scientific">Allomeiothermus silvanus (strain ATCC 700542 / DSM 9946 / NBRC 106475 / NCIMB 13440 / VI-R2)</name>
    <name type="common">Thermus silvanus</name>
    <dbReference type="NCBI Taxonomy" id="526227"/>
    <lineage>
        <taxon>Bacteria</taxon>
        <taxon>Thermotogati</taxon>
        <taxon>Deinococcota</taxon>
        <taxon>Deinococci</taxon>
        <taxon>Thermales</taxon>
        <taxon>Thermaceae</taxon>
        <taxon>Allomeiothermus</taxon>
    </lineage>
</organism>
<dbReference type="STRING" id="526227.Mesil_3185"/>
<name>D7BER2_ALLS1</name>
<keyword evidence="3 5" id="KW-0479">Metal-binding</keyword>
<dbReference type="RefSeq" id="WP_013159534.1">
    <property type="nucleotide sequence ID" value="NC_014212.1"/>
</dbReference>
<dbReference type="AlphaFoldDB" id="D7BER2"/>
<dbReference type="EMBL" id="CP002042">
    <property type="protein sequence ID" value="ADH65008.1"/>
    <property type="molecule type" value="Genomic_DNA"/>
</dbReference>
<dbReference type="SUPFAM" id="SSF88723">
    <property type="entry name" value="PIN domain-like"/>
    <property type="match status" value="1"/>
</dbReference>
<comment type="cofactor">
    <cofactor evidence="5">
        <name>Mg(2+)</name>
        <dbReference type="ChEBI" id="CHEBI:18420"/>
    </cofactor>
</comment>
<proteinExistence type="inferred from homology"/>
<dbReference type="GO" id="GO:0090729">
    <property type="term" value="F:toxin activity"/>
    <property type="evidence" value="ECO:0007669"/>
    <property type="project" value="UniProtKB-KW"/>
</dbReference>